<sequence length="67" mass="7478">MKLGPVKEELWIINKDSLEQFEVQYSSEPPVAILSTKPCRSTYLVILALQRHQGPVVLNGSDPGSRL</sequence>
<evidence type="ECO:0000313" key="1">
    <source>
        <dbReference type="EMBL" id="RXM32261.1"/>
    </source>
</evidence>
<accession>A0A444UAU3</accession>
<reference evidence="1 2" key="1">
    <citation type="submission" date="2019-01" db="EMBL/GenBank/DDBJ databases">
        <title>Draft Genome and Complete Hox-Cluster Characterization of the Sterlet Sturgeon (Acipenser ruthenus).</title>
        <authorList>
            <person name="Wei Q."/>
        </authorList>
    </citation>
    <scope>NUCLEOTIDE SEQUENCE [LARGE SCALE GENOMIC DNA]</scope>
    <source>
        <strain evidence="1">WHYD16114868_AA</strain>
        <tissue evidence="1">Blood</tissue>
    </source>
</reference>
<protein>
    <submittedName>
        <fullName evidence="1">Uncharacterized protein</fullName>
    </submittedName>
</protein>
<organism evidence="1 2">
    <name type="scientific">Acipenser ruthenus</name>
    <name type="common">Sterlet sturgeon</name>
    <dbReference type="NCBI Taxonomy" id="7906"/>
    <lineage>
        <taxon>Eukaryota</taxon>
        <taxon>Metazoa</taxon>
        <taxon>Chordata</taxon>
        <taxon>Craniata</taxon>
        <taxon>Vertebrata</taxon>
        <taxon>Euteleostomi</taxon>
        <taxon>Actinopterygii</taxon>
        <taxon>Chondrostei</taxon>
        <taxon>Acipenseriformes</taxon>
        <taxon>Acipenseridae</taxon>
        <taxon>Acipenser</taxon>
    </lineage>
</organism>
<evidence type="ECO:0000313" key="2">
    <source>
        <dbReference type="Proteomes" id="UP000289886"/>
    </source>
</evidence>
<dbReference type="AlphaFoldDB" id="A0A444UAU3"/>
<proteinExistence type="predicted"/>
<dbReference type="EMBL" id="SCEB01214926">
    <property type="protein sequence ID" value="RXM32261.1"/>
    <property type="molecule type" value="Genomic_DNA"/>
</dbReference>
<comment type="caution">
    <text evidence="1">The sequence shown here is derived from an EMBL/GenBank/DDBJ whole genome shotgun (WGS) entry which is preliminary data.</text>
</comment>
<dbReference type="Proteomes" id="UP000289886">
    <property type="component" value="Unassembled WGS sequence"/>
</dbReference>
<gene>
    <name evidence="1" type="ORF">EOD39_1505</name>
</gene>
<name>A0A444UAU3_ACIRT</name>
<keyword evidence="2" id="KW-1185">Reference proteome</keyword>